<keyword evidence="2" id="KW-1185">Reference proteome</keyword>
<dbReference type="Pfam" id="PF11392">
    <property type="entry name" value="AllH"/>
    <property type="match status" value="1"/>
</dbReference>
<evidence type="ECO:0000313" key="2">
    <source>
        <dbReference type="Proteomes" id="UP000516428"/>
    </source>
</evidence>
<evidence type="ECO:0000313" key="1">
    <source>
        <dbReference type="EMBL" id="QNS07933.1"/>
    </source>
</evidence>
<proteinExistence type="predicted"/>
<dbReference type="KEGG" id="sxn:IAG42_32870"/>
<name>A0A7H1BGS8_9ACTN</name>
<dbReference type="EMBL" id="CP061281">
    <property type="protein sequence ID" value="QNS07933.1"/>
    <property type="molecule type" value="Genomic_DNA"/>
</dbReference>
<protein>
    <submittedName>
        <fullName evidence="1">DUF2877 domain-containing protein</fullName>
    </submittedName>
</protein>
<accession>A0A7H1BGS8</accession>
<dbReference type="Proteomes" id="UP000516428">
    <property type="component" value="Chromosome"/>
</dbReference>
<reference evidence="1 2" key="1">
    <citation type="submission" date="2020-09" db="EMBL/GenBank/DDBJ databases">
        <title>A novel species.</title>
        <authorList>
            <person name="Gao J."/>
        </authorList>
    </citation>
    <scope>NUCLEOTIDE SEQUENCE [LARGE SCALE GENOMIC DNA]</scope>
    <source>
        <strain evidence="1 2">CRXT-Y-14</strain>
    </source>
</reference>
<dbReference type="AlphaFoldDB" id="A0A7H1BGS8"/>
<dbReference type="RefSeq" id="WP_188340594.1">
    <property type="nucleotide sequence ID" value="NZ_CP061281.1"/>
</dbReference>
<sequence length="317" mass="32113">MCQGEPLGLRAHSGDARLLARLHAPAPGPAGTGPYGFRGTGAVHSAFTHVVNLLTPDGLLIALASRDAGDAPRTLVVDVPDWTGTGLDAGHSVMFDTGRLILDAPGRPLHLTAEGARPWDPAGPSLAHLAPGALARAADALDAYNRAHGAPGGMLGAAPGAGLMESAVARALDAGRVRLLDALRAGDAVETVHGILALHGLGPGLTPAGDDFLAGLTLVAALPGSALAPLPPAVRTVLDGHRGRTTDLAAATLTEAAEGRARAELIDVLRQLADSPPPWDLNDPARRVLAFGHTSGSDTLSGLVAGLHLEEELRGSL</sequence>
<gene>
    <name evidence="1" type="ORF">IAG42_32870</name>
</gene>
<dbReference type="InterPro" id="IPR021530">
    <property type="entry name" value="AllH-like"/>
</dbReference>
<organism evidence="1 2">
    <name type="scientific">Streptomyces xanthii</name>
    <dbReference type="NCBI Taxonomy" id="2768069"/>
    <lineage>
        <taxon>Bacteria</taxon>
        <taxon>Bacillati</taxon>
        <taxon>Actinomycetota</taxon>
        <taxon>Actinomycetes</taxon>
        <taxon>Kitasatosporales</taxon>
        <taxon>Streptomycetaceae</taxon>
        <taxon>Streptomyces</taxon>
    </lineage>
</organism>